<evidence type="ECO:0000259" key="8">
    <source>
        <dbReference type="Pfam" id="PF00814"/>
    </source>
</evidence>
<evidence type="ECO:0000256" key="7">
    <source>
        <dbReference type="HAMAP-Rule" id="MF_03179"/>
    </source>
</evidence>
<gene>
    <name evidence="9" type="ORF">OH76DRAFT_1406279</name>
</gene>
<dbReference type="GO" id="GO:0072670">
    <property type="term" value="P:mitochondrial tRNA threonylcarbamoyladenosine modification"/>
    <property type="evidence" value="ECO:0007669"/>
    <property type="project" value="TreeGrafter"/>
</dbReference>
<dbReference type="GO" id="GO:0046872">
    <property type="term" value="F:metal ion binding"/>
    <property type="evidence" value="ECO:0007669"/>
    <property type="project" value="UniProtKB-KW"/>
</dbReference>
<dbReference type="PANTHER" id="PTHR11735">
    <property type="entry name" value="TRNA N6-ADENOSINE THREONYLCARBAMOYLTRANSFERASE"/>
    <property type="match status" value="1"/>
</dbReference>
<dbReference type="NCBIfam" id="TIGR00329">
    <property type="entry name" value="gcp_kae1"/>
    <property type="match status" value="1"/>
</dbReference>
<dbReference type="CDD" id="cd24134">
    <property type="entry name" value="ASKHA_NBD_OSGEPL1_QRI7_euk"/>
    <property type="match status" value="1"/>
</dbReference>
<dbReference type="Pfam" id="PF00814">
    <property type="entry name" value="TsaD"/>
    <property type="match status" value="1"/>
</dbReference>
<comment type="function">
    <text evidence="7">Required for the formation of a threonylcarbamoyl group on adenosine at position 37 (t(6)A37) in mitochondrial tRNAs that read codons beginning with adenine. Probably involved in the transfer of the threonylcarbamoyl moiety of threonylcarbamoyl-AMP (TC-AMP) to the N6 group of A37. Involved in mitochondrial genome maintenance.</text>
</comment>
<comment type="catalytic activity">
    <reaction evidence="6 7">
        <text>L-threonylcarbamoyladenylate + adenosine(37) in tRNA = N(6)-L-threonylcarbamoyladenosine(37) in tRNA + AMP + H(+)</text>
        <dbReference type="Rhea" id="RHEA:37059"/>
        <dbReference type="Rhea" id="RHEA-COMP:10162"/>
        <dbReference type="Rhea" id="RHEA-COMP:10163"/>
        <dbReference type="ChEBI" id="CHEBI:15378"/>
        <dbReference type="ChEBI" id="CHEBI:73682"/>
        <dbReference type="ChEBI" id="CHEBI:74411"/>
        <dbReference type="ChEBI" id="CHEBI:74418"/>
        <dbReference type="ChEBI" id="CHEBI:456215"/>
        <dbReference type="EC" id="2.3.1.234"/>
    </reaction>
</comment>
<dbReference type="SUPFAM" id="SSF53067">
    <property type="entry name" value="Actin-like ATPase domain"/>
    <property type="match status" value="1"/>
</dbReference>
<organism evidence="9 10">
    <name type="scientific">Lentinus brumalis</name>
    <dbReference type="NCBI Taxonomy" id="2498619"/>
    <lineage>
        <taxon>Eukaryota</taxon>
        <taxon>Fungi</taxon>
        <taxon>Dikarya</taxon>
        <taxon>Basidiomycota</taxon>
        <taxon>Agaricomycotina</taxon>
        <taxon>Agaricomycetes</taxon>
        <taxon>Polyporales</taxon>
        <taxon>Polyporaceae</taxon>
        <taxon>Lentinus</taxon>
    </lineage>
</organism>
<accession>A0A371D3L9</accession>
<keyword evidence="2 7" id="KW-0808">Transferase</keyword>
<dbReference type="PRINTS" id="PR00789">
    <property type="entry name" value="OSIALOPTASE"/>
</dbReference>
<dbReference type="Gene3D" id="3.30.420.40">
    <property type="match status" value="2"/>
</dbReference>
<feature type="domain" description="Gcp-like" evidence="8">
    <location>
        <begin position="50"/>
        <end position="355"/>
    </location>
</feature>
<dbReference type="AlphaFoldDB" id="A0A371D3L9"/>
<dbReference type="InterPro" id="IPR000905">
    <property type="entry name" value="Gcp-like_dom"/>
</dbReference>
<evidence type="ECO:0000256" key="5">
    <source>
        <dbReference type="ARBA" id="ARBA00023315"/>
    </source>
</evidence>
<keyword evidence="7" id="KW-0496">Mitochondrion</keyword>
<dbReference type="OrthoDB" id="10259622at2759"/>
<protein>
    <recommendedName>
        <fullName evidence="1">N(6)-L-threonylcarbamoyladenine synthase</fullName>
        <ecNumber evidence="1">2.3.1.234</ecNumber>
    </recommendedName>
</protein>
<dbReference type="EMBL" id="KZ857421">
    <property type="protein sequence ID" value="RDX47115.1"/>
    <property type="molecule type" value="Genomic_DNA"/>
</dbReference>
<evidence type="ECO:0000256" key="6">
    <source>
        <dbReference type="ARBA" id="ARBA00048117"/>
    </source>
</evidence>
<dbReference type="PANTHER" id="PTHR11735:SF6">
    <property type="entry name" value="TRNA N6-ADENOSINE THREONYLCARBAMOYLTRANSFERASE, MITOCHONDRIAL"/>
    <property type="match status" value="1"/>
</dbReference>
<comment type="subunit">
    <text evidence="7">Homodimer.</text>
</comment>
<keyword evidence="10" id="KW-1185">Reference proteome</keyword>
<keyword evidence="4 7" id="KW-0479">Metal-binding</keyword>
<name>A0A371D3L9_9APHY</name>
<dbReference type="Proteomes" id="UP000256964">
    <property type="component" value="Unassembled WGS sequence"/>
</dbReference>
<dbReference type="GO" id="GO:0061711">
    <property type="term" value="F:tRNA N(6)-L-threonylcarbamoyladenine synthase activity"/>
    <property type="evidence" value="ECO:0007669"/>
    <property type="project" value="UniProtKB-EC"/>
</dbReference>
<dbReference type="HAMAP" id="MF_01445">
    <property type="entry name" value="TsaD"/>
    <property type="match status" value="1"/>
</dbReference>
<dbReference type="InterPro" id="IPR022450">
    <property type="entry name" value="TsaD"/>
</dbReference>
<dbReference type="InterPro" id="IPR043129">
    <property type="entry name" value="ATPase_NBD"/>
</dbReference>
<evidence type="ECO:0000313" key="9">
    <source>
        <dbReference type="EMBL" id="RDX47115.1"/>
    </source>
</evidence>
<dbReference type="EC" id="2.3.1.234" evidence="1"/>
<sequence length="392" mass="42527">MRYVTLLRTRLAISPITRSLHHGYSRRLTVLALESSADDTCAAVVTSDRKILSNVVINQQAFLEEYGGIHPFVALHAHQRNMPGAVQRALREANITIGEVDGIAFTRGPGIPGCLSVCGNAARTLAAAVNKPLVGVHHMQAHALTPFLTSPADALPTFPFLTLLVSGGHTLLLLATSPTAFRILATSLDESIGNAFDKVAKLLQIPYSGRAPGAALERFCTSGPAVGDEDIPEIHMPRPMRGRLAFSYTGLHSTVERFLDARRGEIDERTKLGVARSFQKAAVGQLEDKLVLGMRECAQKGIRVRHLVVSGGVASNSFLRERLRACLDTESPDERVELVFPPPHLCTDNAAMIGWAAMDRFLAGDTDPYSIESRPKWSLEELEGQGELRQGA</sequence>
<comment type="subcellular location">
    <subcellularLocation>
        <location evidence="7">Mitochondrion</location>
    </subcellularLocation>
</comment>
<dbReference type="GO" id="GO:0005739">
    <property type="term" value="C:mitochondrion"/>
    <property type="evidence" value="ECO:0007669"/>
    <property type="project" value="UniProtKB-SubCell"/>
</dbReference>
<keyword evidence="5 7" id="KW-0012">Acyltransferase</keyword>
<evidence type="ECO:0000256" key="4">
    <source>
        <dbReference type="ARBA" id="ARBA00022723"/>
    </source>
</evidence>
<evidence type="ECO:0000256" key="3">
    <source>
        <dbReference type="ARBA" id="ARBA00022694"/>
    </source>
</evidence>
<proteinExistence type="inferred from homology"/>
<comment type="cofactor">
    <cofactor evidence="7">
        <name>a divalent metal cation</name>
        <dbReference type="ChEBI" id="CHEBI:60240"/>
    </cofactor>
    <text evidence="7">Binds 1 divalent metal cation per subunit.</text>
</comment>
<dbReference type="InterPro" id="IPR017861">
    <property type="entry name" value="KAE1/TsaD"/>
</dbReference>
<dbReference type="STRING" id="139420.A0A371D3L9"/>
<evidence type="ECO:0000313" key="10">
    <source>
        <dbReference type="Proteomes" id="UP000256964"/>
    </source>
</evidence>
<evidence type="ECO:0000256" key="2">
    <source>
        <dbReference type="ARBA" id="ARBA00022679"/>
    </source>
</evidence>
<reference evidence="9 10" key="1">
    <citation type="journal article" date="2018" name="Biotechnol. Biofuels">
        <title>Integrative visual omics of the white-rot fungus Polyporus brumalis exposes the biotechnological potential of its oxidative enzymes for delignifying raw plant biomass.</title>
        <authorList>
            <person name="Miyauchi S."/>
            <person name="Rancon A."/>
            <person name="Drula E."/>
            <person name="Hage H."/>
            <person name="Chaduli D."/>
            <person name="Favel A."/>
            <person name="Grisel S."/>
            <person name="Henrissat B."/>
            <person name="Herpoel-Gimbert I."/>
            <person name="Ruiz-Duenas F.J."/>
            <person name="Chevret D."/>
            <person name="Hainaut M."/>
            <person name="Lin J."/>
            <person name="Wang M."/>
            <person name="Pangilinan J."/>
            <person name="Lipzen A."/>
            <person name="Lesage-Meessen L."/>
            <person name="Navarro D."/>
            <person name="Riley R."/>
            <person name="Grigoriev I.V."/>
            <person name="Zhou S."/>
            <person name="Raouche S."/>
            <person name="Rosso M.N."/>
        </authorList>
    </citation>
    <scope>NUCLEOTIDE SEQUENCE [LARGE SCALE GENOMIC DNA]</scope>
    <source>
        <strain evidence="9 10">BRFM 1820</strain>
    </source>
</reference>
<comment type="similarity">
    <text evidence="7">Belongs to the KAE1 / TsaD family.</text>
</comment>
<evidence type="ECO:0000256" key="1">
    <source>
        <dbReference type="ARBA" id="ARBA00012156"/>
    </source>
</evidence>
<keyword evidence="3 7" id="KW-0819">tRNA processing</keyword>